<evidence type="ECO:0000256" key="4">
    <source>
        <dbReference type="ARBA" id="ARBA00022741"/>
    </source>
</evidence>
<comment type="caution">
    <text evidence="10">Lacks conserved residue(s) required for the propagation of feature annotation.</text>
</comment>
<evidence type="ECO:0000313" key="12">
    <source>
        <dbReference type="EMBL" id="PHJ28192.1"/>
    </source>
</evidence>
<keyword evidence="7 10" id="KW-0460">Magnesium</keyword>
<evidence type="ECO:0000256" key="3">
    <source>
        <dbReference type="ARBA" id="ARBA00022695"/>
    </source>
</evidence>
<feature type="binding site" evidence="10">
    <location>
        <begin position="114"/>
        <end position="118"/>
    </location>
    <ligand>
        <name>ATP</name>
        <dbReference type="ChEBI" id="CHEBI:30616"/>
    </ligand>
</feature>
<dbReference type="PROSITE" id="PS51794">
    <property type="entry name" value="DAC"/>
    <property type="match status" value="1"/>
</dbReference>
<evidence type="ECO:0000256" key="2">
    <source>
        <dbReference type="ARBA" id="ARBA00022679"/>
    </source>
</evidence>
<dbReference type="HAMAP" id="MF_01438">
    <property type="entry name" value="DisA"/>
    <property type="match status" value="1"/>
</dbReference>
<comment type="function">
    <text evidence="10">Has also diadenylate cyclase activity, catalyzing the condensation of 2 ATP molecules into cyclic di-AMP (c-di-AMP). c-di-AMP likely acts as a signaling molecule that may couple DNA integrity with a cellular process.</text>
</comment>
<dbReference type="InterPro" id="IPR036888">
    <property type="entry name" value="DNA_integrity_DisA_N_sf"/>
</dbReference>
<gene>
    <name evidence="10" type="primary">disA</name>
    <name evidence="12" type="ORF">APS60_01640</name>
</gene>
<dbReference type="GO" id="GO:0003677">
    <property type="term" value="F:DNA binding"/>
    <property type="evidence" value="ECO:0007669"/>
    <property type="project" value="UniProtKB-UniRule"/>
</dbReference>
<dbReference type="InterPro" id="IPR003390">
    <property type="entry name" value="DNA_integrity_scan_DisA_N"/>
</dbReference>
<dbReference type="EC" id="2.7.7.85" evidence="10"/>
<dbReference type="GO" id="GO:0106408">
    <property type="term" value="F:diadenylate cyclase activity"/>
    <property type="evidence" value="ECO:0007669"/>
    <property type="project" value="UniProtKB-EC"/>
</dbReference>
<dbReference type="SUPFAM" id="SSF47781">
    <property type="entry name" value="RuvA domain 2-like"/>
    <property type="match status" value="1"/>
</dbReference>
<comment type="subunit">
    <text evidence="10">Homooctamer.</text>
</comment>
<keyword evidence="2 10" id="KW-0808">Transferase</keyword>
<dbReference type="InterPro" id="IPR038331">
    <property type="entry name" value="DisA_sf"/>
</dbReference>
<evidence type="ECO:0000256" key="9">
    <source>
        <dbReference type="ARBA" id="ARBA00023204"/>
    </source>
</evidence>
<name>A0AA44ZFK1_CUTAC</name>
<proteinExistence type="inferred from homology"/>
<keyword evidence="8 10" id="KW-0238">DNA-binding</keyword>
<feature type="domain" description="DAC" evidence="11">
    <location>
        <begin position="15"/>
        <end position="155"/>
    </location>
</feature>
<evidence type="ECO:0000259" key="11">
    <source>
        <dbReference type="PROSITE" id="PS51794"/>
    </source>
</evidence>
<dbReference type="GO" id="GO:0006281">
    <property type="term" value="P:DNA repair"/>
    <property type="evidence" value="ECO:0007669"/>
    <property type="project" value="UniProtKB-UniRule"/>
</dbReference>
<keyword evidence="5 10" id="KW-0227">DNA damage</keyword>
<evidence type="ECO:0000256" key="8">
    <source>
        <dbReference type="ARBA" id="ARBA00023125"/>
    </source>
</evidence>
<evidence type="ECO:0000256" key="6">
    <source>
        <dbReference type="ARBA" id="ARBA00022840"/>
    </source>
</evidence>
<dbReference type="GO" id="GO:0005524">
    <property type="term" value="F:ATP binding"/>
    <property type="evidence" value="ECO:0007669"/>
    <property type="project" value="UniProtKB-UniRule"/>
</dbReference>
<dbReference type="Gene3D" id="1.20.1260.110">
    <property type="entry name" value="DNA integrity scanning linker region"/>
    <property type="match status" value="1"/>
</dbReference>
<keyword evidence="3 10" id="KW-0548">Nucleotidyltransferase</keyword>
<dbReference type="Pfam" id="PF02457">
    <property type="entry name" value="DAC"/>
    <property type="match status" value="1"/>
</dbReference>
<dbReference type="GO" id="GO:0004016">
    <property type="term" value="F:adenylate cyclase activity"/>
    <property type="evidence" value="ECO:0007669"/>
    <property type="project" value="TreeGrafter"/>
</dbReference>
<evidence type="ECO:0000256" key="5">
    <source>
        <dbReference type="ARBA" id="ARBA00022763"/>
    </source>
</evidence>
<feature type="binding site" evidence="10">
    <location>
        <position position="83"/>
    </location>
    <ligand>
        <name>ATP</name>
        <dbReference type="ChEBI" id="CHEBI:30616"/>
    </ligand>
</feature>
<dbReference type="InterPro" id="IPR023763">
    <property type="entry name" value="DNA_integrity_scanning_protein"/>
</dbReference>
<dbReference type="Pfam" id="PF10635">
    <property type="entry name" value="DisA-linker"/>
    <property type="match status" value="1"/>
</dbReference>
<organism evidence="12 13">
    <name type="scientific">Cutibacterium acnes</name>
    <name type="common">Propionibacterium acnes</name>
    <dbReference type="NCBI Taxonomy" id="1747"/>
    <lineage>
        <taxon>Bacteria</taxon>
        <taxon>Bacillati</taxon>
        <taxon>Actinomycetota</taxon>
        <taxon>Actinomycetes</taxon>
        <taxon>Propionibacteriales</taxon>
        <taxon>Propionibacteriaceae</taxon>
        <taxon>Cutibacterium</taxon>
    </lineage>
</organism>
<dbReference type="InterPro" id="IPR018906">
    <property type="entry name" value="DNA_integrity_scan_DisA_link"/>
</dbReference>
<reference evidence="12 13" key="1">
    <citation type="submission" date="2017-02" db="EMBL/GenBank/DDBJ databases">
        <title>Prevalence of linear plasmids in Propionibacterium acnes isolates obtained from cancerous prostatic tissue.</title>
        <authorList>
            <person name="Davidsson S."/>
            <person name="Bruggemann H."/>
        </authorList>
    </citation>
    <scope>NUCLEOTIDE SEQUENCE [LARGE SCALE GENOMIC DNA]</scope>
    <source>
        <strain evidence="12 13">09-9</strain>
    </source>
</reference>
<comment type="cofactor">
    <cofactor evidence="10">
        <name>Mg(2+)</name>
        <dbReference type="ChEBI" id="CHEBI:18420"/>
    </cofactor>
</comment>
<comment type="caution">
    <text evidence="12">The sequence shown here is derived from an EMBL/GenBank/DDBJ whole genome shotgun (WGS) entry which is preliminary data.</text>
</comment>
<keyword evidence="6 10" id="KW-0067">ATP-binding</keyword>
<dbReference type="InterPro" id="IPR010994">
    <property type="entry name" value="RuvA_2-like"/>
</dbReference>
<evidence type="ECO:0000256" key="7">
    <source>
        <dbReference type="ARBA" id="ARBA00022842"/>
    </source>
</evidence>
<comment type="similarity">
    <text evidence="10">Belongs to the DisA family.</text>
</comment>
<evidence type="ECO:0000256" key="10">
    <source>
        <dbReference type="HAMAP-Rule" id="MF_01438"/>
    </source>
</evidence>
<dbReference type="SUPFAM" id="SSF143597">
    <property type="entry name" value="YojJ-like"/>
    <property type="match status" value="1"/>
</dbReference>
<sequence>MNDVQPDPETSREMQAEQVRHLMALLAPGTPIREGLDRIVNGRTGGLIVLGDGPEINGVCSGGFPLDVRLTPQALRELSKMDGGLVVSSDHERIKAAAVHFVPDGSLPTLETGTRHRTADRLSQQTGAPVVVVSASMSVMSLFLSGRRYLIERPEQLLARANQALATLASYRGRLVDEAENLTTLEIRDQVQVRDVAAVAQRVEMWRRIDVEVRGYVSALGVEGRLVQLQRNELSLGVEDLGRLLTDDYRPNSVAPGGFSLSGLQKLSWEDLLNVTKVAETINLGPAEHPLDSPIRARGHRQLTLMTDLSSRTIQRIIDHFNDLQSLVSASTSELSDIKGVGLRRAREIRQGLESIFEGDQRTHHLH</sequence>
<keyword evidence="9 10" id="KW-0234">DNA repair</keyword>
<accession>A0AA44ZFK1</accession>
<dbReference type="Gene3D" id="1.10.150.20">
    <property type="entry name" value="5' to 3' exonuclease, C-terminal subdomain"/>
    <property type="match status" value="1"/>
</dbReference>
<dbReference type="Gene3D" id="3.40.1700.10">
    <property type="entry name" value="DNA integrity scanning protein, DisA, N-terminal domain"/>
    <property type="match status" value="1"/>
</dbReference>
<dbReference type="EMBL" id="LKVB01000002">
    <property type="protein sequence ID" value="PHJ28192.1"/>
    <property type="molecule type" value="Genomic_DNA"/>
</dbReference>
<evidence type="ECO:0000313" key="13">
    <source>
        <dbReference type="Proteomes" id="UP000223982"/>
    </source>
</evidence>
<keyword evidence="4 10" id="KW-0547">Nucleotide-binding</keyword>
<comment type="function">
    <text evidence="10">Participates in a DNA-damage check-point. DisA forms globular foci that rapidly scan along the chromosomes searching for lesions.</text>
</comment>
<dbReference type="NCBIfam" id="NF010009">
    <property type="entry name" value="PRK13482.1"/>
    <property type="match status" value="1"/>
</dbReference>
<protein>
    <recommendedName>
        <fullName evidence="10">DNA integrity scanning protein DisA</fullName>
    </recommendedName>
    <alternativeName>
        <fullName evidence="10">Cyclic di-AMP synthase</fullName>
        <shortName evidence="10">c-di-AMP synthase</shortName>
    </alternativeName>
    <alternativeName>
        <fullName evidence="10">Diadenylate cyclase</fullName>
        <ecNumber evidence="10">2.7.7.85</ecNumber>
    </alternativeName>
</protein>
<dbReference type="KEGG" id="cacn:RN83_02025"/>
<dbReference type="Proteomes" id="UP000223982">
    <property type="component" value="Unassembled WGS sequence"/>
</dbReference>
<dbReference type="AlphaFoldDB" id="A0AA44ZFK1"/>
<dbReference type="PANTHER" id="PTHR34185">
    <property type="entry name" value="DIADENYLATE CYCLASE"/>
    <property type="match status" value="1"/>
</dbReference>
<dbReference type="RefSeq" id="WP_002513033.1">
    <property type="nucleotide sequence ID" value="NZ_CAJTKC010000002.1"/>
</dbReference>
<dbReference type="PANTHER" id="PTHR34185:SF3">
    <property type="entry name" value="DNA INTEGRITY SCANNING PROTEIN DISA"/>
    <property type="match status" value="1"/>
</dbReference>
<evidence type="ECO:0000256" key="1">
    <source>
        <dbReference type="ARBA" id="ARBA00000877"/>
    </source>
</evidence>
<comment type="catalytic activity">
    <reaction evidence="1 10">
        <text>2 ATP = 3',3'-c-di-AMP + 2 diphosphate</text>
        <dbReference type="Rhea" id="RHEA:35655"/>
        <dbReference type="ChEBI" id="CHEBI:30616"/>
        <dbReference type="ChEBI" id="CHEBI:33019"/>
        <dbReference type="ChEBI" id="CHEBI:71500"/>
        <dbReference type="EC" id="2.7.7.85"/>
    </reaction>
</comment>
<dbReference type="InterPro" id="IPR050338">
    <property type="entry name" value="DisA"/>
</dbReference>